<dbReference type="AlphaFoldDB" id="A0A8J8K9D3"/>
<evidence type="ECO:0000313" key="5">
    <source>
        <dbReference type="Proteomes" id="UP000610746"/>
    </source>
</evidence>
<evidence type="ECO:0000259" key="3">
    <source>
        <dbReference type="Pfam" id="PF18962"/>
    </source>
</evidence>
<evidence type="ECO:0000313" key="4">
    <source>
        <dbReference type="EMBL" id="NRS92957.1"/>
    </source>
</evidence>
<organism evidence="4 5">
    <name type="scientific">Frigoriflavimonas asaccharolytica</name>
    <dbReference type="NCBI Taxonomy" id="2735899"/>
    <lineage>
        <taxon>Bacteria</taxon>
        <taxon>Pseudomonadati</taxon>
        <taxon>Bacteroidota</taxon>
        <taxon>Flavobacteriia</taxon>
        <taxon>Flavobacteriales</taxon>
        <taxon>Weeksellaceae</taxon>
        <taxon>Frigoriflavimonas</taxon>
    </lineage>
</organism>
<keyword evidence="1 2" id="KW-0732">Signal</keyword>
<comment type="caution">
    <text evidence="4">The sequence shown here is derived from an EMBL/GenBank/DDBJ whole genome shotgun (WGS) entry which is preliminary data.</text>
</comment>
<name>A0A8J8K9D3_9FLAO</name>
<reference evidence="4" key="1">
    <citation type="submission" date="2020-05" db="EMBL/GenBank/DDBJ databases">
        <title>Genomic Encyclopedia of Type Strains, Phase IV (KMG-V): Genome sequencing to study the core and pangenomes of soil and plant-associated prokaryotes.</title>
        <authorList>
            <person name="Whitman W."/>
        </authorList>
    </citation>
    <scope>NUCLEOTIDE SEQUENCE</scope>
    <source>
        <strain evidence="4">16F</strain>
    </source>
</reference>
<gene>
    <name evidence="4" type="ORF">HNQ03_002041</name>
</gene>
<feature type="signal peptide" evidence="2">
    <location>
        <begin position="1"/>
        <end position="18"/>
    </location>
</feature>
<accession>A0A8J8K9D3</accession>
<proteinExistence type="predicted"/>
<protein>
    <recommendedName>
        <fullName evidence="3">Secretion system C-terminal sorting domain-containing protein</fullName>
    </recommendedName>
</protein>
<dbReference type="Pfam" id="PF18962">
    <property type="entry name" value="Por_Secre_tail"/>
    <property type="match status" value="1"/>
</dbReference>
<dbReference type="RefSeq" id="WP_173779543.1">
    <property type="nucleotide sequence ID" value="NZ_JABSNO010000014.1"/>
</dbReference>
<evidence type="ECO:0000256" key="1">
    <source>
        <dbReference type="ARBA" id="ARBA00022729"/>
    </source>
</evidence>
<dbReference type="NCBIfam" id="TIGR04183">
    <property type="entry name" value="Por_Secre_tail"/>
    <property type="match status" value="1"/>
</dbReference>
<sequence length="523" mass="54656">MKKIYLLLLIVFTTLGFAQTYTADFEAETKSSYASADLDIGTPAINWNLTETVIGNLSNDWFNGTKSLRFRGYAASAATMNANKAGGIGTISFSYRQYGTDSQLPYNVDWSSNGTTWTTIGTITATATVQLFSFSLNQANARIRIVAVGGASSNQRMNIDDISITNNGAVGSPTLAANPTSVDFGNQATSTASAATSVSVIGSSLTVVPTYAISGTNASMFSATGTLTVSGGTLNVNFTPTSIGAKTATLTITSGANTSTVSLSGNGVSAGNPYGLNDGAPLNMLMENFESGTANTTANPTGWINVAENGNRTWDTKAFGGNQYAQMSAFSGSGVYKVLLISPAVNLNNINKTNVTFDWNSGFANGATLDVYVIKLVGGVMQKTLLQSINDTTNSSGYGTTFNTVTLNLSAYSGTGFLAFEYNGDAASTTTTYQIDNVNMPTTLGVSDLQNIKNTFVKNTSVTNEINFGAKANVKIFSMNGQLVKSANVSETKSLEVSNLASGMYIVTGIVNGEAVSTKILKK</sequence>
<dbReference type="Proteomes" id="UP000610746">
    <property type="component" value="Unassembled WGS sequence"/>
</dbReference>
<dbReference type="InterPro" id="IPR026444">
    <property type="entry name" value="Secre_tail"/>
</dbReference>
<evidence type="ECO:0000256" key="2">
    <source>
        <dbReference type="SAM" id="SignalP"/>
    </source>
</evidence>
<dbReference type="EMBL" id="JABSNO010000014">
    <property type="protein sequence ID" value="NRS92957.1"/>
    <property type="molecule type" value="Genomic_DNA"/>
</dbReference>
<keyword evidence="5" id="KW-1185">Reference proteome</keyword>
<feature type="chain" id="PRO_5035322899" description="Secretion system C-terminal sorting domain-containing protein" evidence="2">
    <location>
        <begin position="19"/>
        <end position="523"/>
    </location>
</feature>
<feature type="domain" description="Secretion system C-terminal sorting" evidence="3">
    <location>
        <begin position="468"/>
        <end position="520"/>
    </location>
</feature>